<sequence length="693" mass="66981">MHLPRSDLASGMLVYARADTSGGSGSGSSDGSDGSDGSSGSDGGGGGGGGGGGKGGGGRGFGGRGGRFRGGFGHGDGNGRGFPPFGGGGNGGNGGGGGSGNNGSSGGGGGGGGGSSGGSSTTSNACPQTNGTTIGSVQSFTLLCDSAVGGDVINSTATDTFDGCTVACASFHPKCEAISFDGSTCTLKANLDTSGGAATAATSSTTLNGGIAQFPAASSNCASLGASTTQSNMSFNLFCNNIISGADLTQNNAASLQDCMDQCVSTSGCGAVSFDPTYAQGFKNCYLKTTGASAPAVDTGVDTAVMGNAVAAADSSSADSTAAAATSTTNAGVITVAPPQPSVVTQTVVSVVTSVNDSVSETLVTTELVTVSVLGGSSFTGGRVATGTATSETGGASTTAATPGAGSVTGLAAASSTATAAAASLVSSTDTGGGNSRAWIAAPVVGSVAAVMVVAVMFVLWGRRRRNNGLSSPLSPAFLFNRFRGGNGGGGDGGSGGFRNLSSRDSNTASFFRPQLPFGNSWRTSGKDSSNDSTAPGMSEKYGAGSGVARKVVDGESGSSSRTGTGHSKSVPLVIDTEIARSGSNKSTKGKANIVAVAVTTDAAERAVRDKSKESAPTLPAIGIASTTNSSSTSSTSSSDKPVPSRDLTANTKSTNSTSSANDVKSKVALRDSLNGLAQNRTTLDGIPIFLRE</sequence>
<dbReference type="Pfam" id="PF14295">
    <property type="entry name" value="PAN_4"/>
    <property type="match status" value="1"/>
</dbReference>
<evidence type="ECO:0000256" key="1">
    <source>
        <dbReference type="SAM" id="MobiDB-lite"/>
    </source>
</evidence>
<reference evidence="5" key="1">
    <citation type="journal article" date="2014" name="Genome Announc.">
        <title>Genome sequence of the pathogenic fungus Sporothrix schenckii (ATCC 58251).</title>
        <authorList>
            <person name="Cuomo C.A."/>
            <person name="Rodriguez-Del Valle N."/>
            <person name="Perez-Sanchez L."/>
            <person name="Abouelleil A."/>
            <person name="Goldberg J."/>
            <person name="Young S."/>
            <person name="Zeng Q."/>
            <person name="Birren B.W."/>
        </authorList>
    </citation>
    <scope>NUCLEOTIDE SEQUENCE [LARGE SCALE GENOMIC DNA]</scope>
    <source>
        <strain evidence="5">ATCC 58251 / de Perez 2211183</strain>
    </source>
</reference>
<feature type="compositionally biased region" description="Low complexity" evidence="1">
    <location>
        <begin position="626"/>
        <end position="639"/>
    </location>
</feature>
<dbReference type="InterPro" id="IPR003609">
    <property type="entry name" value="Pan_app"/>
</dbReference>
<dbReference type="AlphaFoldDB" id="U7Q5P1"/>
<feature type="compositionally biased region" description="Low complexity" evidence="1">
    <location>
        <begin position="649"/>
        <end position="662"/>
    </location>
</feature>
<evidence type="ECO:0000313" key="4">
    <source>
        <dbReference type="EMBL" id="ERT02482.1"/>
    </source>
</evidence>
<name>U7Q5P1_SPOS1</name>
<proteinExistence type="predicted"/>
<dbReference type="Proteomes" id="UP000018087">
    <property type="component" value="Unassembled WGS sequence"/>
</dbReference>
<dbReference type="eggNOG" id="ENOG502SDS8">
    <property type="taxonomic scope" value="Eukaryota"/>
</dbReference>
<feature type="compositionally biased region" description="Low complexity" evidence="1">
    <location>
        <begin position="29"/>
        <end position="39"/>
    </location>
</feature>
<feature type="region of interest" description="Disordered" evidence="1">
    <location>
        <begin position="509"/>
        <end position="572"/>
    </location>
</feature>
<evidence type="ECO:0000256" key="2">
    <source>
        <dbReference type="SAM" id="Phobius"/>
    </source>
</evidence>
<keyword evidence="2" id="KW-0472">Membrane</keyword>
<dbReference type="Pfam" id="PF00024">
    <property type="entry name" value="PAN_1"/>
    <property type="match status" value="1"/>
</dbReference>
<evidence type="ECO:0000259" key="3">
    <source>
        <dbReference type="PROSITE" id="PS50948"/>
    </source>
</evidence>
<dbReference type="PROSITE" id="PS50948">
    <property type="entry name" value="PAN"/>
    <property type="match status" value="1"/>
</dbReference>
<feature type="compositionally biased region" description="Basic and acidic residues" evidence="1">
    <location>
        <begin position="603"/>
        <end position="614"/>
    </location>
</feature>
<dbReference type="STRING" id="1391915.U7Q5P1"/>
<feature type="region of interest" description="Disordered" evidence="1">
    <location>
        <begin position="18"/>
        <end position="126"/>
    </location>
</feature>
<dbReference type="OrthoDB" id="3943216at2759"/>
<feature type="region of interest" description="Disordered" evidence="1">
    <location>
        <begin position="603"/>
        <end position="664"/>
    </location>
</feature>
<dbReference type="Gene3D" id="3.50.4.10">
    <property type="entry name" value="Hepatocyte Growth Factor"/>
    <property type="match status" value="1"/>
</dbReference>
<evidence type="ECO:0000313" key="5">
    <source>
        <dbReference type="Proteomes" id="UP000018087"/>
    </source>
</evidence>
<keyword evidence="2" id="KW-1133">Transmembrane helix</keyword>
<dbReference type="EMBL" id="KI440842">
    <property type="protein sequence ID" value="ERT02482.1"/>
    <property type="molecule type" value="Genomic_DNA"/>
</dbReference>
<protein>
    <recommendedName>
        <fullName evidence="3">Apple domain-containing protein</fullName>
    </recommendedName>
</protein>
<keyword evidence="5" id="KW-1185">Reference proteome</keyword>
<keyword evidence="2" id="KW-0812">Transmembrane</keyword>
<feature type="compositionally biased region" description="Low complexity" evidence="1">
    <location>
        <begin position="555"/>
        <end position="570"/>
    </location>
</feature>
<dbReference type="HOGENOM" id="CLU_398044_0_0_1"/>
<gene>
    <name evidence="4" type="ORF">HMPREF1624_00781</name>
</gene>
<feature type="compositionally biased region" description="Gly residues" evidence="1">
    <location>
        <begin position="40"/>
        <end position="117"/>
    </location>
</feature>
<accession>U7Q5P1</accession>
<organism evidence="4 5">
    <name type="scientific">Sporothrix schenckii (strain ATCC 58251 / de Perez 2211183)</name>
    <name type="common">Rose-picker's disease fungus</name>
    <dbReference type="NCBI Taxonomy" id="1391915"/>
    <lineage>
        <taxon>Eukaryota</taxon>
        <taxon>Fungi</taxon>
        <taxon>Dikarya</taxon>
        <taxon>Ascomycota</taxon>
        <taxon>Pezizomycotina</taxon>
        <taxon>Sordariomycetes</taxon>
        <taxon>Sordariomycetidae</taxon>
        <taxon>Ophiostomatales</taxon>
        <taxon>Ophiostomataceae</taxon>
        <taxon>Sporothrix</taxon>
    </lineage>
</organism>
<feature type="transmembrane region" description="Helical" evidence="2">
    <location>
        <begin position="438"/>
        <end position="461"/>
    </location>
</feature>
<feature type="domain" description="Apple" evidence="3">
    <location>
        <begin position="221"/>
        <end position="310"/>
    </location>
</feature>